<proteinExistence type="predicted"/>
<dbReference type="GO" id="GO:0016787">
    <property type="term" value="F:hydrolase activity"/>
    <property type="evidence" value="ECO:0007669"/>
    <property type="project" value="InterPro"/>
</dbReference>
<accession>A0A4D4LS57</accession>
<dbReference type="EMBL" id="BJHX01000001">
    <property type="protein sequence ID" value="GDY63825.1"/>
    <property type="molecule type" value="Genomic_DNA"/>
</dbReference>
<gene>
    <name evidence="2" type="ORF">SAV14893_032180</name>
</gene>
<comment type="caution">
    <text evidence="2">The sequence shown here is derived from an EMBL/GenBank/DDBJ whole genome shotgun (WGS) entry which is preliminary data.</text>
</comment>
<name>A0A4D4LS57_STRAX</name>
<evidence type="ECO:0000313" key="3">
    <source>
        <dbReference type="Proteomes" id="UP000302139"/>
    </source>
</evidence>
<evidence type="ECO:0000259" key="1">
    <source>
        <dbReference type="Pfam" id="PF04909"/>
    </source>
</evidence>
<sequence>MGGTPRLGRVRDLIPEPPSTYYYRQIFCCFFRDKHGVASIDVVGRDNATFETDYPHVDSTFPHTKEVALDHVEGLDDETVYKLMRGNAIRMLDLDLDRDLDHLGNRDHLGARDTLSSRDKADR</sequence>
<dbReference type="Proteomes" id="UP000302139">
    <property type="component" value="Unassembled WGS sequence"/>
</dbReference>
<dbReference type="Pfam" id="PF04909">
    <property type="entry name" value="Amidohydro_2"/>
    <property type="match status" value="1"/>
</dbReference>
<dbReference type="Gene3D" id="3.20.20.140">
    <property type="entry name" value="Metal-dependent hydrolases"/>
    <property type="match status" value="1"/>
</dbReference>
<dbReference type="InterPro" id="IPR032466">
    <property type="entry name" value="Metal_Hydrolase"/>
</dbReference>
<dbReference type="InterPro" id="IPR006680">
    <property type="entry name" value="Amidohydro-rel"/>
</dbReference>
<reference evidence="2 3" key="1">
    <citation type="submission" date="2019-04" db="EMBL/GenBank/DDBJ databases">
        <title>Draft genome sequences of Streptomyces avermitilis NBRC 14893.</title>
        <authorList>
            <person name="Komaki H."/>
            <person name="Tamura T."/>
            <person name="Hosoyama A."/>
        </authorList>
    </citation>
    <scope>NUCLEOTIDE SEQUENCE [LARGE SCALE GENOMIC DNA]</scope>
    <source>
        <strain evidence="2 3">NBRC 14893</strain>
    </source>
</reference>
<dbReference type="AlphaFoldDB" id="A0A4D4LS57"/>
<feature type="domain" description="Amidohydrolase-related" evidence="1">
    <location>
        <begin position="13"/>
        <end position="94"/>
    </location>
</feature>
<evidence type="ECO:0000313" key="2">
    <source>
        <dbReference type="EMBL" id="GDY63825.1"/>
    </source>
</evidence>
<dbReference type="SUPFAM" id="SSF51556">
    <property type="entry name" value="Metallo-dependent hydrolases"/>
    <property type="match status" value="1"/>
</dbReference>
<organism evidence="2 3">
    <name type="scientific">Streptomyces avermitilis</name>
    <dbReference type="NCBI Taxonomy" id="33903"/>
    <lineage>
        <taxon>Bacteria</taxon>
        <taxon>Bacillati</taxon>
        <taxon>Actinomycetota</taxon>
        <taxon>Actinomycetes</taxon>
        <taxon>Kitasatosporales</taxon>
        <taxon>Streptomycetaceae</taxon>
        <taxon>Streptomyces</taxon>
    </lineage>
</organism>
<protein>
    <recommendedName>
        <fullName evidence="1">Amidohydrolase-related domain-containing protein</fullName>
    </recommendedName>
</protein>